<protein>
    <submittedName>
        <fullName evidence="5">AraC-like DNA-binding protein</fullName>
    </submittedName>
</protein>
<reference evidence="5 6" key="1">
    <citation type="submission" date="2018-08" db="EMBL/GenBank/DDBJ databases">
        <title>Genomic Encyclopedia of Type Strains, Phase III (KMG-III): the genomes of soil and plant-associated and newly described type strains.</title>
        <authorList>
            <person name="Whitman W."/>
        </authorList>
    </citation>
    <scope>NUCLEOTIDE SEQUENCE [LARGE SCALE GENOMIC DNA]</scope>
    <source>
        <strain evidence="5 6">CGMCC 1.10966</strain>
    </source>
</reference>
<evidence type="ECO:0000313" key="5">
    <source>
        <dbReference type="EMBL" id="REE54745.1"/>
    </source>
</evidence>
<dbReference type="OrthoDB" id="9813413at2"/>
<organism evidence="5 6">
    <name type="scientific">Paenibacillus taihuensis</name>
    <dbReference type="NCBI Taxonomy" id="1156355"/>
    <lineage>
        <taxon>Bacteria</taxon>
        <taxon>Bacillati</taxon>
        <taxon>Bacillota</taxon>
        <taxon>Bacilli</taxon>
        <taxon>Bacillales</taxon>
        <taxon>Paenibacillaceae</taxon>
        <taxon>Paenibacillus</taxon>
    </lineage>
</organism>
<dbReference type="Proteomes" id="UP000256304">
    <property type="component" value="Unassembled WGS sequence"/>
</dbReference>
<keyword evidence="2 5" id="KW-0238">DNA-binding</keyword>
<evidence type="ECO:0000256" key="1">
    <source>
        <dbReference type="ARBA" id="ARBA00023015"/>
    </source>
</evidence>
<dbReference type="AlphaFoldDB" id="A0A3D9PW63"/>
<dbReference type="InterPro" id="IPR037923">
    <property type="entry name" value="HTH-like"/>
</dbReference>
<dbReference type="InterPro" id="IPR020449">
    <property type="entry name" value="Tscrpt_reg_AraC-type_HTH"/>
</dbReference>
<dbReference type="PROSITE" id="PS01124">
    <property type="entry name" value="HTH_ARAC_FAMILY_2"/>
    <property type="match status" value="1"/>
</dbReference>
<dbReference type="Gene3D" id="1.10.10.60">
    <property type="entry name" value="Homeodomain-like"/>
    <property type="match status" value="2"/>
</dbReference>
<sequence length="283" mass="32390">MAQQHLTLPMLRKERFYCFPESAGYYEGNEGHEVARPAGSMQQFNLHLIVSGSGYVVDDAGGVTELREGDTFLYFPGDKQHYFANSEQPWDFKWVHFYGSGIGADLAERGFRRSVAWRLRAPSLLENRIDELLFEIGEHKMLHPSRVSMLLYGIIAEYIEQAEPLADTAHAASSANARILGLLPELQARAAEPFDLNYWAKRAVTNRFAFCRWFRRAAGQTPLEFVTMCRIQRAKQLLVERQDLGVSEIAKLSGYENPSYFNKKFQESEQMTPSAYRQQFARA</sequence>
<dbReference type="GO" id="GO:0043565">
    <property type="term" value="F:sequence-specific DNA binding"/>
    <property type="evidence" value="ECO:0007669"/>
    <property type="project" value="InterPro"/>
</dbReference>
<dbReference type="RefSeq" id="WP_116192868.1">
    <property type="nucleotide sequence ID" value="NZ_QTTN01000076.1"/>
</dbReference>
<dbReference type="PANTHER" id="PTHR43280">
    <property type="entry name" value="ARAC-FAMILY TRANSCRIPTIONAL REGULATOR"/>
    <property type="match status" value="1"/>
</dbReference>
<proteinExistence type="predicted"/>
<keyword evidence="3" id="KW-0804">Transcription</keyword>
<dbReference type="PANTHER" id="PTHR43280:SF28">
    <property type="entry name" value="HTH-TYPE TRANSCRIPTIONAL ACTIVATOR RHAS"/>
    <property type="match status" value="1"/>
</dbReference>
<keyword evidence="6" id="KW-1185">Reference proteome</keyword>
<dbReference type="Gene3D" id="2.60.120.280">
    <property type="entry name" value="Regulatory protein AraC"/>
    <property type="match status" value="1"/>
</dbReference>
<keyword evidence="1" id="KW-0805">Transcription regulation</keyword>
<dbReference type="Pfam" id="PF02311">
    <property type="entry name" value="AraC_binding"/>
    <property type="match status" value="1"/>
</dbReference>
<dbReference type="GO" id="GO:0003700">
    <property type="term" value="F:DNA-binding transcription factor activity"/>
    <property type="evidence" value="ECO:0007669"/>
    <property type="project" value="InterPro"/>
</dbReference>
<feature type="domain" description="HTH araC/xylS-type" evidence="4">
    <location>
        <begin position="177"/>
        <end position="279"/>
    </location>
</feature>
<dbReference type="SMART" id="SM00342">
    <property type="entry name" value="HTH_ARAC"/>
    <property type="match status" value="1"/>
</dbReference>
<dbReference type="PRINTS" id="PR00032">
    <property type="entry name" value="HTHARAC"/>
</dbReference>
<dbReference type="InterPro" id="IPR009057">
    <property type="entry name" value="Homeodomain-like_sf"/>
</dbReference>
<evidence type="ECO:0000259" key="4">
    <source>
        <dbReference type="PROSITE" id="PS01124"/>
    </source>
</evidence>
<dbReference type="InterPro" id="IPR003313">
    <property type="entry name" value="AraC-bd"/>
</dbReference>
<name>A0A3D9PW63_9BACL</name>
<evidence type="ECO:0000256" key="2">
    <source>
        <dbReference type="ARBA" id="ARBA00023125"/>
    </source>
</evidence>
<dbReference type="SUPFAM" id="SSF51215">
    <property type="entry name" value="Regulatory protein AraC"/>
    <property type="match status" value="1"/>
</dbReference>
<evidence type="ECO:0000256" key="3">
    <source>
        <dbReference type="ARBA" id="ARBA00023163"/>
    </source>
</evidence>
<dbReference type="SUPFAM" id="SSF46689">
    <property type="entry name" value="Homeodomain-like"/>
    <property type="match status" value="1"/>
</dbReference>
<comment type="caution">
    <text evidence="5">The sequence shown here is derived from an EMBL/GenBank/DDBJ whole genome shotgun (WGS) entry which is preliminary data.</text>
</comment>
<gene>
    <name evidence="5" type="ORF">A8990_1765</name>
</gene>
<dbReference type="InterPro" id="IPR018060">
    <property type="entry name" value="HTH_AraC"/>
</dbReference>
<evidence type="ECO:0000313" key="6">
    <source>
        <dbReference type="Proteomes" id="UP000256304"/>
    </source>
</evidence>
<accession>A0A3D9PW63</accession>
<dbReference type="EMBL" id="QTTN01000076">
    <property type="protein sequence ID" value="REE54745.1"/>
    <property type="molecule type" value="Genomic_DNA"/>
</dbReference>
<dbReference type="Pfam" id="PF12833">
    <property type="entry name" value="HTH_18"/>
    <property type="match status" value="1"/>
</dbReference>